<evidence type="ECO:0000256" key="1">
    <source>
        <dbReference type="ARBA" id="ARBA00004429"/>
    </source>
</evidence>
<accession>A0A2U8QSA8</accession>
<feature type="transmembrane region" description="Helical" evidence="16">
    <location>
        <begin position="29"/>
        <end position="47"/>
    </location>
</feature>
<keyword evidence="21" id="KW-1185">Reference proteome</keyword>
<sequence>MMTTPQNSPGSDKNRFNLKIEIERYLEHWRWFVIGLLVTFFGAFLYLRYSIPQYKANATILVKDAIKGNMTTELEAFRELGLIGNVKGNVDNEIEVLKSRTLIESTIRALQLNVAYYGLGRVKSEEIYNESPIQVLFFNTTKVYNKYKHYYVVQYKNEKEFVLYNQLEQKIGEYNYGATLAIDEVQMMITKVNPDANDYSIGIEVTPVEQLVNYFKSKLAVSVVGKNTSVIELSLVDPVRAKAEDFLNTLVQNYNNDAIQDKKFVAENTSRFIEQRLKIIADELKDVEKDVETFKRKNHVTDIVSEAGLFLENASAFEKKEIEVETQIKVVEALLERVTTDTNKDLIPANIIPMEEGAASLIAGYNQLILDRNRLLKTATPKNAVILTIDSKIEALRENVIASLEQLKISLKIQHKDLASQRAKMAGKISQIPTQEKLFRDIDRKQHIKETLYLYLLEKREEAEISLAVTEPNAKVIDTALAAKNPIFPNRKMVYLVALALGLAIPFIVLYIIALFDTKIKMAADVTDNISIPFLGEVPKFEEDHFVFESTNRSATAEALRIVRTNLEFLLSDVSSTMAKTIFVTSTYPKEGKTFVSVNLASIIAQSDKRVLLVGLDIRNPKLSDYFDIPSDGLTNYLVDKKGTSIQNYIVTSKTNENLAILPSGVVPPNPAELLMSNKIEEMFEQLKVQFDYIVVDTAPISLVSDTLIIAKYADAFVYVVRAHVLDKQMLNLPQRLYNERKLNNMSVLLNDSVIKRNYGYTYGYEVIEKPRSSWERLWGILFKKS</sequence>
<dbReference type="InterPro" id="IPR003856">
    <property type="entry name" value="LPS_length_determ_N"/>
</dbReference>
<evidence type="ECO:0000256" key="11">
    <source>
        <dbReference type="ARBA" id="ARBA00022840"/>
    </source>
</evidence>
<comment type="similarity">
    <text evidence="2">Belongs to the CpsD/CapB family.</text>
</comment>
<dbReference type="InterPro" id="IPR027417">
    <property type="entry name" value="P-loop_NTPase"/>
</dbReference>
<dbReference type="Pfam" id="PF02706">
    <property type="entry name" value="Wzz"/>
    <property type="match status" value="1"/>
</dbReference>
<feature type="domain" description="AAA" evidence="18">
    <location>
        <begin position="592"/>
        <end position="705"/>
    </location>
</feature>
<dbReference type="NCBIfam" id="TIGR01007">
    <property type="entry name" value="eps_fam"/>
    <property type="match status" value="1"/>
</dbReference>
<dbReference type="Proteomes" id="UP000245429">
    <property type="component" value="Chromosome"/>
</dbReference>
<dbReference type="GO" id="GO:0005524">
    <property type="term" value="F:ATP binding"/>
    <property type="evidence" value="ECO:0007669"/>
    <property type="project" value="UniProtKB-KW"/>
</dbReference>
<keyword evidence="13 16" id="KW-0472">Membrane</keyword>
<evidence type="ECO:0000313" key="20">
    <source>
        <dbReference type="EMBL" id="AWM13043.1"/>
    </source>
</evidence>
<dbReference type="InterPro" id="IPR025669">
    <property type="entry name" value="AAA_dom"/>
</dbReference>
<comment type="catalytic activity">
    <reaction evidence="15">
        <text>L-tyrosyl-[protein] + ATP = O-phospho-L-tyrosyl-[protein] + ADP + H(+)</text>
        <dbReference type="Rhea" id="RHEA:10596"/>
        <dbReference type="Rhea" id="RHEA-COMP:10136"/>
        <dbReference type="Rhea" id="RHEA-COMP:20101"/>
        <dbReference type="ChEBI" id="CHEBI:15378"/>
        <dbReference type="ChEBI" id="CHEBI:30616"/>
        <dbReference type="ChEBI" id="CHEBI:46858"/>
        <dbReference type="ChEBI" id="CHEBI:61978"/>
        <dbReference type="ChEBI" id="CHEBI:456216"/>
        <dbReference type="EC" id="2.7.10.2"/>
    </reaction>
</comment>
<keyword evidence="8 16" id="KW-0812">Transmembrane</keyword>
<evidence type="ECO:0000256" key="14">
    <source>
        <dbReference type="ARBA" id="ARBA00023137"/>
    </source>
</evidence>
<evidence type="ECO:0000313" key="21">
    <source>
        <dbReference type="Proteomes" id="UP000245429"/>
    </source>
</evidence>
<comment type="similarity">
    <text evidence="3">Belongs to the etk/wzc family.</text>
</comment>
<dbReference type="Pfam" id="PF13614">
    <property type="entry name" value="AAA_31"/>
    <property type="match status" value="1"/>
</dbReference>
<name>A0A2U8QSA8_9FLAO</name>
<dbReference type="PANTHER" id="PTHR32309">
    <property type="entry name" value="TYROSINE-PROTEIN KINASE"/>
    <property type="match status" value="1"/>
</dbReference>
<keyword evidence="7" id="KW-0808">Transferase</keyword>
<dbReference type="KEGG" id="fse:DI487_03630"/>
<feature type="domain" description="Tyrosine-protein kinase G-rich" evidence="19">
    <location>
        <begin position="434"/>
        <end position="509"/>
    </location>
</feature>
<evidence type="ECO:0000256" key="10">
    <source>
        <dbReference type="ARBA" id="ARBA00022777"/>
    </source>
</evidence>
<dbReference type="AlphaFoldDB" id="A0A2U8QSA8"/>
<proteinExistence type="inferred from homology"/>
<evidence type="ECO:0000256" key="4">
    <source>
        <dbReference type="ARBA" id="ARBA00011903"/>
    </source>
</evidence>
<protein>
    <recommendedName>
        <fullName evidence="4">non-specific protein-tyrosine kinase</fullName>
        <ecNumber evidence="4">2.7.10.2</ecNumber>
    </recommendedName>
</protein>
<feature type="transmembrane region" description="Helical" evidence="16">
    <location>
        <begin position="494"/>
        <end position="516"/>
    </location>
</feature>
<evidence type="ECO:0000256" key="5">
    <source>
        <dbReference type="ARBA" id="ARBA00022475"/>
    </source>
</evidence>
<comment type="subcellular location">
    <subcellularLocation>
        <location evidence="1">Cell inner membrane</location>
        <topology evidence="1">Multi-pass membrane protein</topology>
    </subcellularLocation>
</comment>
<feature type="domain" description="Polysaccharide chain length determinant N-terminal" evidence="17">
    <location>
        <begin position="27"/>
        <end position="109"/>
    </location>
</feature>
<dbReference type="OrthoDB" id="9794577at2"/>
<dbReference type="Pfam" id="PF13807">
    <property type="entry name" value="GNVR"/>
    <property type="match status" value="1"/>
</dbReference>
<evidence type="ECO:0000256" key="2">
    <source>
        <dbReference type="ARBA" id="ARBA00007316"/>
    </source>
</evidence>
<gene>
    <name evidence="20" type="ORF">DI487_03630</name>
</gene>
<evidence type="ECO:0000256" key="9">
    <source>
        <dbReference type="ARBA" id="ARBA00022741"/>
    </source>
</evidence>
<keyword evidence="12 16" id="KW-1133">Transmembrane helix</keyword>
<keyword evidence="10 20" id="KW-0418">Kinase</keyword>
<dbReference type="SUPFAM" id="SSF52540">
    <property type="entry name" value="P-loop containing nucleoside triphosphate hydrolases"/>
    <property type="match status" value="1"/>
</dbReference>
<evidence type="ECO:0000259" key="17">
    <source>
        <dbReference type="Pfam" id="PF02706"/>
    </source>
</evidence>
<evidence type="ECO:0000259" key="19">
    <source>
        <dbReference type="Pfam" id="PF13807"/>
    </source>
</evidence>
<reference evidence="20 21" key="1">
    <citation type="submission" date="2018-05" db="EMBL/GenBank/DDBJ databases">
        <title>Flavobacterium sp. MEBiC07310.</title>
        <authorList>
            <person name="Baek K."/>
        </authorList>
    </citation>
    <scope>NUCLEOTIDE SEQUENCE [LARGE SCALE GENOMIC DNA]</scope>
    <source>
        <strain evidence="20 21">MEBiC07310</strain>
    </source>
</reference>
<dbReference type="InterPro" id="IPR032807">
    <property type="entry name" value="GNVR"/>
</dbReference>
<keyword evidence="9" id="KW-0547">Nucleotide-binding</keyword>
<dbReference type="GO" id="GO:0005886">
    <property type="term" value="C:plasma membrane"/>
    <property type="evidence" value="ECO:0007669"/>
    <property type="project" value="UniProtKB-SubCell"/>
</dbReference>
<evidence type="ECO:0000256" key="13">
    <source>
        <dbReference type="ARBA" id="ARBA00023136"/>
    </source>
</evidence>
<evidence type="ECO:0000256" key="7">
    <source>
        <dbReference type="ARBA" id="ARBA00022679"/>
    </source>
</evidence>
<dbReference type="GO" id="GO:0004715">
    <property type="term" value="F:non-membrane spanning protein tyrosine kinase activity"/>
    <property type="evidence" value="ECO:0007669"/>
    <property type="project" value="UniProtKB-EC"/>
</dbReference>
<dbReference type="PANTHER" id="PTHR32309:SF13">
    <property type="entry name" value="FERRIC ENTEROBACTIN TRANSPORT PROTEIN FEPE"/>
    <property type="match status" value="1"/>
</dbReference>
<keyword evidence="5" id="KW-1003">Cell membrane</keyword>
<keyword evidence="11" id="KW-0067">ATP-binding</keyword>
<evidence type="ECO:0000256" key="15">
    <source>
        <dbReference type="ARBA" id="ARBA00051245"/>
    </source>
</evidence>
<evidence type="ECO:0000259" key="18">
    <source>
        <dbReference type="Pfam" id="PF13614"/>
    </source>
</evidence>
<organism evidence="20 21">
    <name type="scientific">Flavobacterium sediminis</name>
    <dbReference type="NCBI Taxonomy" id="2201181"/>
    <lineage>
        <taxon>Bacteria</taxon>
        <taxon>Pseudomonadati</taxon>
        <taxon>Bacteroidota</taxon>
        <taxon>Flavobacteriia</taxon>
        <taxon>Flavobacteriales</taxon>
        <taxon>Flavobacteriaceae</taxon>
        <taxon>Flavobacterium</taxon>
    </lineage>
</organism>
<keyword evidence="14" id="KW-0829">Tyrosine-protein kinase</keyword>
<evidence type="ECO:0000256" key="6">
    <source>
        <dbReference type="ARBA" id="ARBA00022519"/>
    </source>
</evidence>
<evidence type="ECO:0000256" key="16">
    <source>
        <dbReference type="SAM" id="Phobius"/>
    </source>
</evidence>
<dbReference type="CDD" id="cd05387">
    <property type="entry name" value="BY-kinase"/>
    <property type="match status" value="1"/>
</dbReference>
<dbReference type="InterPro" id="IPR005702">
    <property type="entry name" value="Wzc-like_C"/>
</dbReference>
<evidence type="ECO:0000256" key="12">
    <source>
        <dbReference type="ARBA" id="ARBA00022989"/>
    </source>
</evidence>
<evidence type="ECO:0000256" key="8">
    <source>
        <dbReference type="ARBA" id="ARBA00022692"/>
    </source>
</evidence>
<dbReference type="EMBL" id="CP029463">
    <property type="protein sequence ID" value="AWM13043.1"/>
    <property type="molecule type" value="Genomic_DNA"/>
</dbReference>
<dbReference type="RefSeq" id="WP_109568451.1">
    <property type="nucleotide sequence ID" value="NZ_CP029463.1"/>
</dbReference>
<dbReference type="Gene3D" id="3.40.50.300">
    <property type="entry name" value="P-loop containing nucleotide triphosphate hydrolases"/>
    <property type="match status" value="1"/>
</dbReference>
<evidence type="ECO:0000256" key="3">
    <source>
        <dbReference type="ARBA" id="ARBA00008883"/>
    </source>
</evidence>
<dbReference type="InterPro" id="IPR050445">
    <property type="entry name" value="Bact_polysacc_biosynth/exp"/>
</dbReference>
<dbReference type="EC" id="2.7.10.2" evidence="4"/>
<keyword evidence="6" id="KW-0997">Cell inner membrane</keyword>